<feature type="transmembrane region" description="Helical" evidence="6">
    <location>
        <begin position="106"/>
        <end position="125"/>
    </location>
</feature>
<evidence type="ECO:0000256" key="2">
    <source>
        <dbReference type="ARBA" id="ARBA00022448"/>
    </source>
</evidence>
<dbReference type="PANTHER" id="PTHR43791">
    <property type="entry name" value="PERMEASE-RELATED"/>
    <property type="match status" value="1"/>
</dbReference>
<organism evidence="8 9">
    <name type="scientific">Penicillium rubens (strain ATCC 28089 / DSM 1075 / NRRL 1951 / Wisconsin 54-1255)</name>
    <name type="common">Penicillium chrysogenum</name>
    <dbReference type="NCBI Taxonomy" id="500485"/>
    <lineage>
        <taxon>Eukaryota</taxon>
        <taxon>Fungi</taxon>
        <taxon>Dikarya</taxon>
        <taxon>Ascomycota</taxon>
        <taxon>Pezizomycotina</taxon>
        <taxon>Eurotiomycetes</taxon>
        <taxon>Eurotiomycetidae</taxon>
        <taxon>Eurotiales</taxon>
        <taxon>Aspergillaceae</taxon>
        <taxon>Penicillium</taxon>
        <taxon>Penicillium chrysogenum species complex</taxon>
    </lineage>
</organism>
<keyword evidence="2" id="KW-0813">Transport</keyword>
<dbReference type="VEuPathDB" id="FungiDB:PCH_Pc21g04180"/>
<dbReference type="eggNOG" id="KOG2533">
    <property type="taxonomic scope" value="Eukaryota"/>
</dbReference>
<proteinExistence type="predicted"/>
<evidence type="ECO:0000256" key="3">
    <source>
        <dbReference type="ARBA" id="ARBA00022692"/>
    </source>
</evidence>
<dbReference type="InterPro" id="IPR011701">
    <property type="entry name" value="MFS"/>
</dbReference>
<reference evidence="8 9" key="1">
    <citation type="journal article" date="2008" name="Nat. Biotechnol.">
        <title>Genome sequencing and analysis of the filamentous fungus Penicillium chrysogenum.</title>
        <authorList>
            <person name="van den Berg M.A."/>
            <person name="Albang R."/>
            <person name="Albermann K."/>
            <person name="Badger J.H."/>
            <person name="Daran J.-M."/>
            <person name="Driessen A.J.M."/>
            <person name="Garcia-Estrada C."/>
            <person name="Fedorova N.D."/>
            <person name="Harris D.M."/>
            <person name="Heijne W.H.M."/>
            <person name="Joardar V.S."/>
            <person name="Kiel J.A.K.W."/>
            <person name="Kovalchuk A."/>
            <person name="Martin J.F."/>
            <person name="Nierman W.C."/>
            <person name="Nijland J.G."/>
            <person name="Pronk J.T."/>
            <person name="Roubos J.A."/>
            <person name="van der Klei I.J."/>
            <person name="van Peij N.N.M.E."/>
            <person name="Veenhuis M."/>
            <person name="von Doehren H."/>
            <person name="Wagner C."/>
            <person name="Wortman J.R."/>
            <person name="Bovenberg R.A.L."/>
        </authorList>
    </citation>
    <scope>NUCLEOTIDE SEQUENCE [LARGE SCALE GENOMIC DNA]</scope>
    <source>
        <strain evidence="9">ATCC 28089 / DSM 1075 / NRRL 1951 / Wisconsin 54-1255</strain>
    </source>
</reference>
<evidence type="ECO:0000256" key="5">
    <source>
        <dbReference type="ARBA" id="ARBA00023136"/>
    </source>
</evidence>
<keyword evidence="4 6" id="KW-1133">Transmembrane helix</keyword>
<dbReference type="AlphaFoldDB" id="B6HM91"/>
<dbReference type="OrthoDB" id="2962993at2759"/>
<keyword evidence="3 6" id="KW-0812">Transmembrane</keyword>
<feature type="transmembrane region" description="Helical" evidence="6">
    <location>
        <begin position="199"/>
        <end position="223"/>
    </location>
</feature>
<dbReference type="GeneID" id="8313253"/>
<feature type="domain" description="Major facilitator superfamily (MFS) profile" evidence="7">
    <location>
        <begin position="40"/>
        <end position="457"/>
    </location>
</feature>
<feature type="transmembrane region" description="Helical" evidence="6">
    <location>
        <begin position="313"/>
        <end position="330"/>
    </location>
</feature>
<dbReference type="BioCyc" id="PCHR:PC21G04180-MONOMER"/>
<dbReference type="Gene3D" id="1.20.1250.20">
    <property type="entry name" value="MFS general substrate transporter like domains"/>
    <property type="match status" value="2"/>
</dbReference>
<dbReference type="PROSITE" id="PS50850">
    <property type="entry name" value="MFS"/>
    <property type="match status" value="1"/>
</dbReference>
<protein>
    <submittedName>
        <fullName evidence="8">Pc21g04180 protein</fullName>
    </submittedName>
</protein>
<sequence>MSIFAEHNKPQSLHSGDTGRCIIVDADVEKKLVRKIDLYLMPSIFILYLFSYMGRSNIGLAKIAGMEEDLHLTSHQYYTAVIVWVIGYTISAVPSNMIPCRTRPSIFIPIITFAWGSVAALIGAVRHQGQLIALRFLLGVFEAGFSPAVIFLISTWYRKNEQSKRFIIFLAAGIQSGAFGGVISGAITSTLDGAQGIRGWRWLFIVEGVATAGVSLVVHWTLLDYPHSSRRLSSEERKLAQQRLMEDGIEQGDSTTQNTSIFVLLLKALSNWRAWVLIPGYITLSGAGAISYFYPTLINDMGYTSTNAQYMTAPLYIASLVAAVPICWFADRKSHARGQLLVGNMIVGMVFFALTAAIRNYIARYVFLCFINMTLWTGGALALSFATTALASVTPDVRAIMLAWIPAVAALAQLYGSALFPAEDSPGYVVGFSVFAATFAVGSVCHGLADILFKRYP</sequence>
<dbReference type="KEGG" id="pcs:N7525_006904"/>
<name>B6HM91_PENRW</name>
<dbReference type="SUPFAM" id="SSF103473">
    <property type="entry name" value="MFS general substrate transporter"/>
    <property type="match status" value="1"/>
</dbReference>
<evidence type="ECO:0000256" key="1">
    <source>
        <dbReference type="ARBA" id="ARBA00004141"/>
    </source>
</evidence>
<feature type="transmembrane region" description="Helical" evidence="6">
    <location>
        <begin position="274"/>
        <end position="293"/>
    </location>
</feature>
<dbReference type="HOGENOM" id="CLU_001265_0_6_1"/>
<evidence type="ECO:0000259" key="7">
    <source>
        <dbReference type="PROSITE" id="PS50850"/>
    </source>
</evidence>
<feature type="transmembrane region" description="Helical" evidence="6">
    <location>
        <begin position="131"/>
        <end position="154"/>
    </location>
</feature>
<dbReference type="FunFam" id="1.20.1250.20:FF:000057">
    <property type="entry name" value="MFS general substrate transporter"/>
    <property type="match status" value="1"/>
</dbReference>
<feature type="transmembrane region" description="Helical" evidence="6">
    <location>
        <begin position="342"/>
        <end position="359"/>
    </location>
</feature>
<evidence type="ECO:0000256" key="4">
    <source>
        <dbReference type="ARBA" id="ARBA00022989"/>
    </source>
</evidence>
<dbReference type="InterPro" id="IPR036259">
    <property type="entry name" value="MFS_trans_sf"/>
</dbReference>
<evidence type="ECO:0000313" key="9">
    <source>
        <dbReference type="Proteomes" id="UP000000724"/>
    </source>
</evidence>
<dbReference type="GO" id="GO:0022857">
    <property type="term" value="F:transmembrane transporter activity"/>
    <property type="evidence" value="ECO:0007669"/>
    <property type="project" value="InterPro"/>
</dbReference>
<feature type="transmembrane region" description="Helical" evidence="6">
    <location>
        <begin position="75"/>
        <end position="94"/>
    </location>
</feature>
<evidence type="ECO:0000313" key="8">
    <source>
        <dbReference type="EMBL" id="CAP95315.1"/>
    </source>
</evidence>
<dbReference type="Pfam" id="PF07690">
    <property type="entry name" value="MFS_1"/>
    <property type="match status" value="1"/>
</dbReference>
<feature type="transmembrane region" description="Helical" evidence="6">
    <location>
        <begin position="428"/>
        <end position="453"/>
    </location>
</feature>
<dbReference type="GO" id="GO:0016020">
    <property type="term" value="C:membrane"/>
    <property type="evidence" value="ECO:0007669"/>
    <property type="project" value="UniProtKB-SubCell"/>
</dbReference>
<feature type="transmembrane region" description="Helical" evidence="6">
    <location>
        <begin position="38"/>
        <end position="55"/>
    </location>
</feature>
<keyword evidence="5 6" id="KW-0472">Membrane</keyword>
<dbReference type="Proteomes" id="UP000000724">
    <property type="component" value="Contig Pc00c21"/>
</dbReference>
<gene>
    <name evidence="8" type="ORF">Pc21g04180</name>
    <name evidence="8" type="ORF">PCH_Pc21g04180</name>
</gene>
<feature type="transmembrane region" description="Helical" evidence="6">
    <location>
        <begin position="397"/>
        <end position="416"/>
    </location>
</feature>
<feature type="transmembrane region" description="Helical" evidence="6">
    <location>
        <begin position="365"/>
        <end position="385"/>
    </location>
</feature>
<keyword evidence="9" id="KW-1185">Reference proteome</keyword>
<feature type="transmembrane region" description="Helical" evidence="6">
    <location>
        <begin position="166"/>
        <end position="187"/>
    </location>
</feature>
<dbReference type="InterPro" id="IPR020846">
    <property type="entry name" value="MFS_dom"/>
</dbReference>
<comment type="subcellular location">
    <subcellularLocation>
        <location evidence="1">Membrane</location>
        <topology evidence="1">Multi-pass membrane protein</topology>
    </subcellularLocation>
</comment>
<dbReference type="OMA" id="WTLLDYP"/>
<dbReference type="PANTHER" id="PTHR43791:SF38">
    <property type="entry name" value="MAJOR FACILITATOR SUPERFAMILY (MFS) PROFILE DOMAIN-CONTAINING PROTEIN"/>
    <property type="match status" value="1"/>
</dbReference>
<dbReference type="EMBL" id="AM920436">
    <property type="protein sequence ID" value="CAP95315.1"/>
    <property type="molecule type" value="Genomic_DNA"/>
</dbReference>
<evidence type="ECO:0000256" key="6">
    <source>
        <dbReference type="SAM" id="Phobius"/>
    </source>
</evidence>
<accession>B6HM91</accession>